<organism evidence="2 3">
    <name type="scientific">Nocardia terpenica</name>
    <dbReference type="NCBI Taxonomy" id="455432"/>
    <lineage>
        <taxon>Bacteria</taxon>
        <taxon>Bacillati</taxon>
        <taxon>Actinomycetota</taxon>
        <taxon>Actinomycetes</taxon>
        <taxon>Mycobacteriales</taxon>
        <taxon>Nocardiaceae</taxon>
        <taxon>Nocardia</taxon>
    </lineage>
</organism>
<dbReference type="STRING" id="455432.AWN90_42170"/>
<evidence type="ECO:0000313" key="3">
    <source>
        <dbReference type="Proteomes" id="UP000076512"/>
    </source>
</evidence>
<name>A0A164K7P6_9NOCA</name>
<reference evidence="2 3" key="1">
    <citation type="submission" date="2016-04" db="EMBL/GenBank/DDBJ databases">
        <authorList>
            <person name="Evans L.H."/>
            <person name="Alamgir A."/>
            <person name="Owens N."/>
            <person name="Weber N.D."/>
            <person name="Virtaneva K."/>
            <person name="Barbian K."/>
            <person name="Babar A."/>
            <person name="Rosenke K."/>
        </authorList>
    </citation>
    <scope>NUCLEOTIDE SEQUENCE [LARGE SCALE GENOMIC DNA]</scope>
    <source>
        <strain evidence="2 3">IFM 0406</strain>
    </source>
</reference>
<dbReference type="Gene3D" id="3.40.50.150">
    <property type="entry name" value="Vaccinia Virus protein VP39"/>
    <property type="match status" value="1"/>
</dbReference>
<comment type="caution">
    <text evidence="2">The sequence shown here is derived from an EMBL/GenBank/DDBJ whole genome shotgun (WGS) entry which is preliminary data.</text>
</comment>
<evidence type="ECO:0000259" key="1">
    <source>
        <dbReference type="Pfam" id="PF13649"/>
    </source>
</evidence>
<dbReference type="AlphaFoldDB" id="A0A164K7P6"/>
<dbReference type="SUPFAM" id="SSF53335">
    <property type="entry name" value="S-adenosyl-L-methionine-dependent methyltransferases"/>
    <property type="match status" value="1"/>
</dbReference>
<dbReference type="GO" id="GO:0008168">
    <property type="term" value="F:methyltransferase activity"/>
    <property type="evidence" value="ECO:0007669"/>
    <property type="project" value="TreeGrafter"/>
</dbReference>
<accession>A0A164K7P6</accession>
<proteinExistence type="predicted"/>
<feature type="domain" description="Methyltransferase" evidence="1">
    <location>
        <begin position="39"/>
        <end position="135"/>
    </location>
</feature>
<dbReference type="InterPro" id="IPR029063">
    <property type="entry name" value="SAM-dependent_MTases_sf"/>
</dbReference>
<keyword evidence="3" id="KW-1185">Reference proteome</keyword>
<dbReference type="PANTHER" id="PTHR43464:SF90">
    <property type="entry name" value="METHYLTRANSFERASE TYPE 11"/>
    <property type="match status" value="1"/>
</dbReference>
<gene>
    <name evidence="2" type="ORF">AWN90_42170</name>
</gene>
<evidence type="ECO:0000313" key="2">
    <source>
        <dbReference type="EMBL" id="KZM71121.1"/>
    </source>
</evidence>
<dbReference type="EMBL" id="LWGR01000013">
    <property type="protein sequence ID" value="KZM71121.1"/>
    <property type="molecule type" value="Genomic_DNA"/>
</dbReference>
<dbReference type="InterPro" id="IPR041698">
    <property type="entry name" value="Methyltransf_25"/>
</dbReference>
<dbReference type="Proteomes" id="UP000076512">
    <property type="component" value="Unassembled WGS sequence"/>
</dbReference>
<dbReference type="PANTHER" id="PTHR43464">
    <property type="entry name" value="METHYLTRANSFERASE"/>
    <property type="match status" value="1"/>
</dbReference>
<dbReference type="CDD" id="cd02440">
    <property type="entry name" value="AdoMet_MTases"/>
    <property type="match status" value="1"/>
</dbReference>
<dbReference type="RefSeq" id="WP_171983010.1">
    <property type="nucleotide sequence ID" value="NZ_JABMCZ010000003.1"/>
</dbReference>
<protein>
    <recommendedName>
        <fullName evidence="1">Methyltransferase domain-containing protein</fullName>
    </recommendedName>
</protein>
<dbReference type="Pfam" id="PF13649">
    <property type="entry name" value="Methyltransf_25"/>
    <property type="match status" value="1"/>
</dbReference>
<sequence length="205" mass="22468">MPAFGFDWLTPAYEPLMRVLQPIRKQLVDQADIQPGMTVLDFGCGPGQLALLIKDACPGAQVIGVDVDPRMQRIARRRFAAAGADIEFRLGTLEDLALAPGSFDRILTGFVLHHLTTEQKLSALRGMHGLLRSEGRLHILDLGQPRGMLAKLGSYGHRLSHGRGVLDANLDGRVPALIRDAGFADVEEIPCEPARLGMAFWQARR</sequence>